<reference evidence="1" key="3">
    <citation type="submission" date="2023-05" db="EMBL/GenBank/DDBJ databases">
        <authorList>
            <person name="Smith C.H."/>
        </authorList>
    </citation>
    <scope>NUCLEOTIDE SEQUENCE</scope>
    <source>
        <strain evidence="1">CHS0354</strain>
        <tissue evidence="1">Mantle</tissue>
    </source>
</reference>
<reference evidence="1" key="2">
    <citation type="journal article" date="2021" name="Genome Biol. Evol.">
        <title>Developing a high-quality reference genome for a parasitic bivalve with doubly uniparental inheritance (Bivalvia: Unionida).</title>
        <authorList>
            <person name="Smith C.H."/>
        </authorList>
    </citation>
    <scope>NUCLEOTIDE SEQUENCE</scope>
    <source>
        <strain evidence="1">CHS0354</strain>
        <tissue evidence="1">Mantle</tissue>
    </source>
</reference>
<organism evidence="1 2">
    <name type="scientific">Potamilus streckersoni</name>
    <dbReference type="NCBI Taxonomy" id="2493646"/>
    <lineage>
        <taxon>Eukaryota</taxon>
        <taxon>Metazoa</taxon>
        <taxon>Spiralia</taxon>
        <taxon>Lophotrochozoa</taxon>
        <taxon>Mollusca</taxon>
        <taxon>Bivalvia</taxon>
        <taxon>Autobranchia</taxon>
        <taxon>Heteroconchia</taxon>
        <taxon>Palaeoheterodonta</taxon>
        <taxon>Unionida</taxon>
        <taxon>Unionoidea</taxon>
        <taxon>Unionidae</taxon>
        <taxon>Ambleminae</taxon>
        <taxon>Lampsilini</taxon>
        <taxon>Potamilus</taxon>
    </lineage>
</organism>
<dbReference type="EMBL" id="JAEAOA010001569">
    <property type="protein sequence ID" value="KAK3607329.1"/>
    <property type="molecule type" value="Genomic_DNA"/>
</dbReference>
<evidence type="ECO:0000313" key="1">
    <source>
        <dbReference type="EMBL" id="KAK3607329.1"/>
    </source>
</evidence>
<protein>
    <submittedName>
        <fullName evidence="1">Uncharacterized protein</fullName>
    </submittedName>
</protein>
<reference evidence="1" key="1">
    <citation type="journal article" date="2021" name="Genome Biol. Evol.">
        <title>A High-Quality Reference Genome for a Parasitic Bivalve with Doubly Uniparental Inheritance (Bivalvia: Unionida).</title>
        <authorList>
            <person name="Smith C.H."/>
        </authorList>
    </citation>
    <scope>NUCLEOTIDE SEQUENCE</scope>
    <source>
        <strain evidence="1">CHS0354</strain>
    </source>
</reference>
<name>A0AAE0TBK1_9BIVA</name>
<sequence length="100" mass="11538">MTDEYREYRCHIPQIRSTRETPTNTFATITMSAPLSTLGPVSLTHTSFDYGSFDPKQTTTDNPSQYLKLRHPKCIQYLICMGPIATATLFLDQRQQRQQH</sequence>
<gene>
    <name evidence="1" type="ORF">CHS0354_026222</name>
</gene>
<proteinExistence type="predicted"/>
<accession>A0AAE0TBK1</accession>
<comment type="caution">
    <text evidence="1">The sequence shown here is derived from an EMBL/GenBank/DDBJ whole genome shotgun (WGS) entry which is preliminary data.</text>
</comment>
<evidence type="ECO:0000313" key="2">
    <source>
        <dbReference type="Proteomes" id="UP001195483"/>
    </source>
</evidence>
<dbReference type="AlphaFoldDB" id="A0AAE0TBK1"/>
<keyword evidence="2" id="KW-1185">Reference proteome</keyword>
<dbReference type="Proteomes" id="UP001195483">
    <property type="component" value="Unassembled WGS sequence"/>
</dbReference>